<dbReference type="PRINTS" id="PR00046">
    <property type="entry name" value="SIGMA70FCT"/>
</dbReference>
<evidence type="ECO:0000259" key="2">
    <source>
        <dbReference type="PROSITE" id="PS51913"/>
    </source>
</evidence>
<dbReference type="PROSITE" id="PS51913">
    <property type="entry name" value="HTH_HARE"/>
    <property type="match status" value="1"/>
</dbReference>
<dbReference type="EMBL" id="PEUE01000049">
    <property type="protein sequence ID" value="PIV38437.1"/>
    <property type="molecule type" value="Genomic_DNA"/>
</dbReference>
<dbReference type="GO" id="GO:0006352">
    <property type="term" value="P:DNA-templated transcription initiation"/>
    <property type="evidence" value="ECO:0007669"/>
    <property type="project" value="InterPro"/>
</dbReference>
<dbReference type="PANTHER" id="PTHR30603">
    <property type="entry name" value="RNA POLYMERASE SIGMA FACTOR RPO"/>
    <property type="match status" value="1"/>
</dbReference>
<dbReference type="Proteomes" id="UP000229247">
    <property type="component" value="Unassembled WGS sequence"/>
</dbReference>
<accession>A0A2M7D5Z1</accession>
<dbReference type="InterPro" id="IPR013324">
    <property type="entry name" value="RNA_pol_sigma_r3/r4-like"/>
</dbReference>
<evidence type="ECO:0000313" key="4">
    <source>
        <dbReference type="Proteomes" id="UP000229247"/>
    </source>
</evidence>
<dbReference type="Gene3D" id="1.10.10.1250">
    <property type="entry name" value="RNA polymerase, subunit delta, N-terminal domain"/>
    <property type="match status" value="1"/>
</dbReference>
<protein>
    <recommendedName>
        <fullName evidence="2">HTH HARE-type domain-containing protein</fullName>
    </recommendedName>
</protein>
<sequence>MSNPINLIENALGAISNNRTREVVRRRFGLHDGRRHTLEAIGQDHGITRERVRQIESNGLSALRDAKVLNRFEPVFEAVRNHLSEHGDLKREDKLYDDLTYVCFPAKEIERLKKSQDVAALDRCRSAFYLILTLGDDFAKVPENEYFYPVWTSNKNSVKTAKKAVESLIKHLNVKKSVLPAEKLVEAAKNILPDLSDKAIYSYVDAAKHIKQDHKGHYGLIHWFEISPRGVKDKAYIVLKNENRPLHFSEVTDLINRILPSGRRAYVQTVHNELIKDKRFVLVGRGLYALSEWGYQPGTVSEIISQVLKQEGPLTKEEIAKKVLAKRLVKENTILINLQNRKLFERDNTGRYLVRA</sequence>
<name>A0A2M7D5Z1_9BACT</name>
<dbReference type="InterPro" id="IPR050239">
    <property type="entry name" value="Sigma-70_RNA_pol_init_factors"/>
</dbReference>
<proteinExistence type="predicted"/>
<dbReference type="GO" id="GO:0003700">
    <property type="term" value="F:DNA-binding transcription factor activity"/>
    <property type="evidence" value="ECO:0007669"/>
    <property type="project" value="InterPro"/>
</dbReference>
<keyword evidence="1" id="KW-0804">Transcription</keyword>
<gene>
    <name evidence="3" type="ORF">COS30_02070</name>
</gene>
<organism evidence="3 4">
    <name type="scientific">Candidatus Portnoybacteria bacterium CG02_land_8_20_14_3_00_45_8</name>
    <dbReference type="NCBI Taxonomy" id="1974807"/>
    <lineage>
        <taxon>Bacteria</taxon>
        <taxon>Candidatus Portnoyibacteriota</taxon>
    </lineage>
</organism>
<evidence type="ECO:0000313" key="3">
    <source>
        <dbReference type="EMBL" id="PIV38437.1"/>
    </source>
</evidence>
<dbReference type="InterPro" id="IPR000943">
    <property type="entry name" value="RNA_pol_sigma70"/>
</dbReference>
<dbReference type="Gene3D" id="1.10.10.10">
    <property type="entry name" value="Winged helix-like DNA-binding domain superfamily/Winged helix DNA-binding domain"/>
    <property type="match status" value="1"/>
</dbReference>
<reference evidence="4" key="1">
    <citation type="submission" date="2017-09" db="EMBL/GenBank/DDBJ databases">
        <title>Depth-based differentiation of microbial function through sediment-hosted aquifers and enrichment of novel symbionts in the deep terrestrial subsurface.</title>
        <authorList>
            <person name="Probst A.J."/>
            <person name="Ladd B."/>
            <person name="Jarett J.K."/>
            <person name="Geller-Mcgrath D.E."/>
            <person name="Sieber C.M.K."/>
            <person name="Emerson J.B."/>
            <person name="Anantharaman K."/>
            <person name="Thomas B.C."/>
            <person name="Malmstrom R."/>
            <person name="Stieglmeier M."/>
            <person name="Klingl A."/>
            <person name="Woyke T."/>
            <person name="Ryan C.M."/>
            <person name="Banfield J.F."/>
        </authorList>
    </citation>
    <scope>NUCLEOTIDE SEQUENCE [LARGE SCALE GENOMIC DNA]</scope>
</reference>
<evidence type="ECO:0000256" key="1">
    <source>
        <dbReference type="ARBA" id="ARBA00023163"/>
    </source>
</evidence>
<dbReference type="InterPro" id="IPR038087">
    <property type="entry name" value="RNAP_delta_N_dom_sf"/>
</dbReference>
<dbReference type="PANTHER" id="PTHR30603:SF47">
    <property type="entry name" value="RNA POLYMERASE SIGMA FACTOR SIGD, CHLOROPLASTIC"/>
    <property type="match status" value="1"/>
</dbReference>
<dbReference type="InterPro" id="IPR036388">
    <property type="entry name" value="WH-like_DNA-bd_sf"/>
</dbReference>
<comment type="caution">
    <text evidence="3">The sequence shown here is derived from an EMBL/GenBank/DDBJ whole genome shotgun (WGS) entry which is preliminary data.</text>
</comment>
<dbReference type="SUPFAM" id="SSF88659">
    <property type="entry name" value="Sigma3 and sigma4 domains of RNA polymerase sigma factors"/>
    <property type="match status" value="1"/>
</dbReference>
<dbReference type="InterPro" id="IPR007759">
    <property type="entry name" value="Asxl_HARE-HTH"/>
</dbReference>
<dbReference type="Pfam" id="PF04545">
    <property type="entry name" value="Sigma70_r4"/>
    <property type="match status" value="1"/>
</dbReference>
<dbReference type="AlphaFoldDB" id="A0A2M7D5Z1"/>
<feature type="domain" description="HTH HARE-type" evidence="2">
    <location>
        <begin position="229"/>
        <end position="293"/>
    </location>
</feature>
<dbReference type="InterPro" id="IPR007630">
    <property type="entry name" value="RNA_pol_sigma70_r4"/>
</dbReference>